<feature type="transmembrane region" description="Helical" evidence="11">
    <location>
        <begin position="111"/>
        <end position="139"/>
    </location>
</feature>
<gene>
    <name evidence="13" type="ORF">UC3_00913</name>
</gene>
<feature type="transmembrane region" description="Helical" evidence="11">
    <location>
        <begin position="442"/>
        <end position="463"/>
    </location>
</feature>
<evidence type="ECO:0000256" key="2">
    <source>
        <dbReference type="ARBA" id="ARBA00005982"/>
    </source>
</evidence>
<dbReference type="PROSITE" id="PS50850">
    <property type="entry name" value="MFS"/>
    <property type="match status" value="1"/>
</dbReference>
<comment type="caution">
    <text evidence="13">The sequence shown here is derived from an EMBL/GenBank/DDBJ whole genome shotgun (WGS) entry which is preliminary data.</text>
</comment>
<comment type="similarity">
    <text evidence="2 10">Belongs to the major facilitator superfamily. Proton-dependent oligopeptide transporter (POT/PTR) (TC 2.A.17) family.</text>
</comment>
<evidence type="ECO:0000256" key="7">
    <source>
        <dbReference type="ARBA" id="ARBA00023136"/>
    </source>
</evidence>
<protein>
    <recommendedName>
        <fullName evidence="9">Di-/tripeptide transporter</fullName>
    </recommendedName>
</protein>
<reference evidence="13 14" key="1">
    <citation type="submission" date="2013-02" db="EMBL/GenBank/DDBJ databases">
        <title>The Genome Sequence of Enterococcus phoeniculicola BAA-412.</title>
        <authorList>
            <consortium name="The Broad Institute Genome Sequencing Platform"/>
            <consortium name="The Broad Institute Genome Sequencing Center for Infectious Disease"/>
            <person name="Earl A.M."/>
            <person name="Gilmore M.S."/>
            <person name="Lebreton F."/>
            <person name="Walker B."/>
            <person name="Young S.K."/>
            <person name="Zeng Q."/>
            <person name="Gargeya S."/>
            <person name="Fitzgerald M."/>
            <person name="Haas B."/>
            <person name="Abouelleil A."/>
            <person name="Alvarado L."/>
            <person name="Arachchi H.M."/>
            <person name="Berlin A.M."/>
            <person name="Chapman S.B."/>
            <person name="Dewar J."/>
            <person name="Goldberg J."/>
            <person name="Griggs A."/>
            <person name="Gujja S."/>
            <person name="Hansen M."/>
            <person name="Howarth C."/>
            <person name="Imamovic A."/>
            <person name="Larimer J."/>
            <person name="McCowan C."/>
            <person name="Murphy C."/>
            <person name="Neiman D."/>
            <person name="Pearson M."/>
            <person name="Priest M."/>
            <person name="Roberts A."/>
            <person name="Saif S."/>
            <person name="Shea T."/>
            <person name="Sisk P."/>
            <person name="Sykes S."/>
            <person name="Wortman J."/>
            <person name="Nusbaum C."/>
            <person name="Birren B."/>
        </authorList>
    </citation>
    <scope>NUCLEOTIDE SEQUENCE [LARGE SCALE GENOMIC DNA]</scope>
    <source>
        <strain evidence="13 14">ATCC BAA-412</strain>
    </source>
</reference>
<dbReference type="GO" id="GO:0042937">
    <property type="term" value="F:tripeptide transmembrane transporter activity"/>
    <property type="evidence" value="ECO:0007669"/>
    <property type="project" value="UniProtKB-ARBA"/>
</dbReference>
<keyword evidence="3 10" id="KW-0813">Transport</keyword>
<feature type="transmembrane region" description="Helical" evidence="11">
    <location>
        <begin position="332"/>
        <end position="360"/>
    </location>
</feature>
<dbReference type="GO" id="GO:0071916">
    <property type="term" value="F:dipeptide transmembrane transporter activity"/>
    <property type="evidence" value="ECO:0007669"/>
    <property type="project" value="UniProtKB-ARBA"/>
</dbReference>
<dbReference type="Pfam" id="PF00854">
    <property type="entry name" value="PTR2"/>
    <property type="match status" value="1"/>
</dbReference>
<dbReference type="PROSITE" id="PS01022">
    <property type="entry name" value="PTR2_1"/>
    <property type="match status" value="1"/>
</dbReference>
<feature type="transmembrane region" description="Helical" evidence="11">
    <location>
        <begin position="189"/>
        <end position="209"/>
    </location>
</feature>
<feature type="domain" description="Major facilitator superfamily (MFS) profile" evidence="12">
    <location>
        <begin position="1"/>
        <end position="494"/>
    </location>
</feature>
<dbReference type="eggNOG" id="COG3104">
    <property type="taxonomic scope" value="Bacteria"/>
</dbReference>
<dbReference type="InterPro" id="IPR050171">
    <property type="entry name" value="MFS_Transporters"/>
</dbReference>
<keyword evidence="14" id="KW-1185">Reference proteome</keyword>
<sequence length="501" mass="54776">MTILNKKKNWGFTMENEQDRSFFGQPKGLSTLFFTEMWERFSYYGMRALLIFYIYDTVANGGLGLPRTTALAIMSIYGSLVFMSSIIGGWLSDRVLGSRKTVFYGGVFIMIGHVVLATPFGIGALFISMLLIIIGTGMLKPNVSGMVGHLYSKTDLRRDAGFSIFYMGINMGALLAPFIVGTLGQNYNYHLGFSIAAFGMFFGLLQYLIQGKKSLGNIGRVPTNPMDAAEKKKFGIAALIAVILVAGIFGIAYATDNLTIDFIVNAISILGILLPIYYFVKMLTSKDVTAEEKPKVMAYIPLFLSAIVFWSLEEQGSSILALFASERTKGALLSFPIAASWFQSLNPIFVFILTPVFVTLWTKLGNRQPSTVVKFSFGLIFAGLSFVLLMFPGLLFGTEGRVSPMWLILSFFIMIVGEMCLSPVGLSITTKLAPRAFESQTVAIWLLADAASQAINAQIARFYTPATESAYFGIVGGVAVIAGIILILVKNPIKKLMGSVH</sequence>
<dbReference type="GO" id="GO:0015333">
    <property type="term" value="F:peptide:proton symporter activity"/>
    <property type="evidence" value="ECO:0007669"/>
    <property type="project" value="UniProtKB-ARBA"/>
</dbReference>
<dbReference type="GO" id="GO:0035443">
    <property type="term" value="P:tripeptide transmembrane transport"/>
    <property type="evidence" value="ECO:0007669"/>
    <property type="project" value="UniProtKB-ARBA"/>
</dbReference>
<keyword evidence="5 10" id="KW-0812">Transmembrane</keyword>
<dbReference type="PANTHER" id="PTHR23517:SF15">
    <property type="entry name" value="PROTON-DEPENDENT OLIGOPEPTIDE FAMILY TRANSPORT PROTEIN"/>
    <property type="match status" value="1"/>
</dbReference>
<dbReference type="NCBIfam" id="TIGR00924">
    <property type="entry name" value="yjdL_sub1_fam"/>
    <property type="match status" value="1"/>
</dbReference>
<evidence type="ECO:0000313" key="14">
    <source>
        <dbReference type="Proteomes" id="UP000013785"/>
    </source>
</evidence>
<dbReference type="InterPro" id="IPR020846">
    <property type="entry name" value="MFS_dom"/>
</dbReference>
<dbReference type="InterPro" id="IPR005279">
    <property type="entry name" value="Dipep/tripep_permease"/>
</dbReference>
<dbReference type="SUPFAM" id="SSF103473">
    <property type="entry name" value="MFS general substrate transporter"/>
    <property type="match status" value="1"/>
</dbReference>
<feature type="transmembrane region" description="Helical" evidence="11">
    <location>
        <begin position="406"/>
        <end position="430"/>
    </location>
</feature>
<dbReference type="PANTHER" id="PTHR23517">
    <property type="entry name" value="RESISTANCE PROTEIN MDTM, PUTATIVE-RELATED-RELATED"/>
    <property type="match status" value="1"/>
</dbReference>
<dbReference type="STRING" id="154621.RV11_GL001167"/>
<comment type="subcellular location">
    <subcellularLocation>
        <location evidence="1">Cell membrane</location>
        <topology evidence="1">Multi-pass membrane protein</topology>
    </subcellularLocation>
    <subcellularLocation>
        <location evidence="10">Membrane</location>
        <topology evidence="10">Multi-pass membrane protein</topology>
    </subcellularLocation>
</comment>
<evidence type="ECO:0000313" key="13">
    <source>
        <dbReference type="EMBL" id="EOL46107.1"/>
    </source>
</evidence>
<organism evidence="13 14">
    <name type="scientific">Enterococcus phoeniculicola ATCC BAA-412</name>
    <dbReference type="NCBI Taxonomy" id="1158610"/>
    <lineage>
        <taxon>Bacteria</taxon>
        <taxon>Bacillati</taxon>
        <taxon>Bacillota</taxon>
        <taxon>Bacilli</taxon>
        <taxon>Lactobacillales</taxon>
        <taxon>Enterococcaceae</taxon>
        <taxon>Enterococcus</taxon>
    </lineage>
</organism>
<evidence type="ECO:0000259" key="12">
    <source>
        <dbReference type="PROSITE" id="PS50850"/>
    </source>
</evidence>
<feature type="transmembrane region" description="Helical" evidence="11">
    <location>
        <begin position="260"/>
        <end position="280"/>
    </location>
</feature>
<dbReference type="Proteomes" id="UP000013785">
    <property type="component" value="Unassembled WGS sequence"/>
</dbReference>
<evidence type="ECO:0000256" key="3">
    <source>
        <dbReference type="ARBA" id="ARBA00022448"/>
    </source>
</evidence>
<dbReference type="InterPro" id="IPR036259">
    <property type="entry name" value="MFS_trans_sf"/>
</dbReference>
<comment type="function">
    <text evidence="8">Proton-dependent uptake of di- or tri-peptides.</text>
</comment>
<feature type="transmembrane region" description="Helical" evidence="11">
    <location>
        <begin position="372"/>
        <end position="394"/>
    </location>
</feature>
<dbReference type="EMBL" id="AJAT01000011">
    <property type="protein sequence ID" value="EOL46107.1"/>
    <property type="molecule type" value="Genomic_DNA"/>
</dbReference>
<keyword evidence="6 11" id="KW-1133">Transmembrane helix</keyword>
<feature type="transmembrane region" description="Helical" evidence="11">
    <location>
        <begin position="41"/>
        <end position="58"/>
    </location>
</feature>
<evidence type="ECO:0000256" key="5">
    <source>
        <dbReference type="ARBA" id="ARBA00022692"/>
    </source>
</evidence>
<evidence type="ECO:0000256" key="8">
    <source>
        <dbReference type="ARBA" id="ARBA00059575"/>
    </source>
</evidence>
<dbReference type="AlphaFoldDB" id="R3WF69"/>
<accession>R3WF69</accession>
<evidence type="ECO:0000256" key="1">
    <source>
        <dbReference type="ARBA" id="ARBA00004651"/>
    </source>
</evidence>
<dbReference type="InterPro" id="IPR000109">
    <property type="entry name" value="POT_fam"/>
</dbReference>
<name>R3WF69_9ENTE</name>
<dbReference type="FunFam" id="1.20.1250.20:FF:000017">
    <property type="entry name" value="Dipeptide and tripeptide permease A"/>
    <property type="match status" value="1"/>
</dbReference>
<dbReference type="InterPro" id="IPR018456">
    <property type="entry name" value="PTR2_symporter_CS"/>
</dbReference>
<proteinExistence type="inferred from homology"/>
<dbReference type="CDD" id="cd17346">
    <property type="entry name" value="MFS_DtpA_like"/>
    <property type="match status" value="1"/>
</dbReference>
<evidence type="ECO:0000256" key="9">
    <source>
        <dbReference type="ARBA" id="ARBA00069644"/>
    </source>
</evidence>
<evidence type="ECO:0000256" key="10">
    <source>
        <dbReference type="RuleBase" id="RU003755"/>
    </source>
</evidence>
<dbReference type="PATRIC" id="fig|1158610.3.peg.891"/>
<evidence type="ECO:0000256" key="4">
    <source>
        <dbReference type="ARBA" id="ARBA00022475"/>
    </source>
</evidence>
<dbReference type="Gene3D" id="1.20.1250.20">
    <property type="entry name" value="MFS general substrate transporter like domains"/>
    <property type="match status" value="1"/>
</dbReference>
<feature type="transmembrane region" description="Helical" evidence="11">
    <location>
        <begin position="70"/>
        <end position="91"/>
    </location>
</feature>
<keyword evidence="4" id="KW-1003">Cell membrane</keyword>
<feature type="transmembrane region" description="Helical" evidence="11">
    <location>
        <begin position="160"/>
        <end position="183"/>
    </location>
</feature>
<keyword evidence="7 11" id="KW-0472">Membrane</keyword>
<dbReference type="PROSITE" id="PS01023">
    <property type="entry name" value="PTR2_2"/>
    <property type="match status" value="1"/>
</dbReference>
<dbReference type="HOGENOM" id="CLU_004790_0_1_9"/>
<evidence type="ECO:0000256" key="11">
    <source>
        <dbReference type="SAM" id="Phobius"/>
    </source>
</evidence>
<feature type="transmembrane region" description="Helical" evidence="11">
    <location>
        <begin position="469"/>
        <end position="489"/>
    </location>
</feature>
<feature type="transmembrane region" description="Helical" evidence="11">
    <location>
        <begin position="234"/>
        <end position="254"/>
    </location>
</feature>
<evidence type="ECO:0000256" key="6">
    <source>
        <dbReference type="ARBA" id="ARBA00022989"/>
    </source>
</evidence>
<dbReference type="GO" id="GO:0005886">
    <property type="term" value="C:plasma membrane"/>
    <property type="evidence" value="ECO:0007669"/>
    <property type="project" value="UniProtKB-SubCell"/>
</dbReference>